<organism evidence="1 2">
    <name type="scientific">Cohaesibacter celericrescens</name>
    <dbReference type="NCBI Taxonomy" id="2067669"/>
    <lineage>
        <taxon>Bacteria</taxon>
        <taxon>Pseudomonadati</taxon>
        <taxon>Pseudomonadota</taxon>
        <taxon>Alphaproteobacteria</taxon>
        <taxon>Hyphomicrobiales</taxon>
        <taxon>Cohaesibacteraceae</taxon>
    </lineage>
</organism>
<evidence type="ECO:0000313" key="1">
    <source>
        <dbReference type="EMBL" id="PLW79070.1"/>
    </source>
</evidence>
<dbReference type="Proteomes" id="UP000234881">
    <property type="component" value="Unassembled WGS sequence"/>
</dbReference>
<sequence>MIRLNKTRLDLKEGSKDLGRGVSLIMRPVSAVEHAAAKERASDMVSGFLDGSGALSLVGLPEISVGNGSNEDHRYMLNGLSRILIAVYVAEMVVSGWEGVGDEDGKPIDPSLSAFGMLFQDTGFLANFESHAYVSIFLEAREGEQ</sequence>
<evidence type="ECO:0000313" key="2">
    <source>
        <dbReference type="Proteomes" id="UP000234881"/>
    </source>
</evidence>
<gene>
    <name evidence="1" type="ORF">C0081_02230</name>
</gene>
<reference evidence="1 2" key="1">
    <citation type="submission" date="2018-01" db="EMBL/GenBank/DDBJ databases">
        <title>The draft genome sequence of Cohaesibacter sp. H1304.</title>
        <authorList>
            <person name="Wang N.-N."/>
            <person name="Du Z.-J."/>
        </authorList>
    </citation>
    <scope>NUCLEOTIDE SEQUENCE [LARGE SCALE GENOMIC DNA]</scope>
    <source>
        <strain evidence="1 2">H1304</strain>
    </source>
</reference>
<dbReference type="EMBL" id="PKUQ01000001">
    <property type="protein sequence ID" value="PLW79070.1"/>
    <property type="molecule type" value="Genomic_DNA"/>
</dbReference>
<accession>A0A2N5XX36</accession>
<keyword evidence="2" id="KW-1185">Reference proteome</keyword>
<dbReference type="AlphaFoldDB" id="A0A2N5XX36"/>
<proteinExistence type="predicted"/>
<protein>
    <submittedName>
        <fullName evidence="1">Uncharacterized protein</fullName>
    </submittedName>
</protein>
<dbReference type="OrthoDB" id="7585945at2"/>
<comment type="caution">
    <text evidence="1">The sequence shown here is derived from an EMBL/GenBank/DDBJ whole genome shotgun (WGS) entry which is preliminary data.</text>
</comment>
<dbReference type="RefSeq" id="WP_101532152.1">
    <property type="nucleotide sequence ID" value="NZ_PKUQ01000001.1"/>
</dbReference>
<name>A0A2N5XX36_9HYPH</name>